<evidence type="ECO:0000313" key="1">
    <source>
        <dbReference type="EMBL" id="TQE91895.1"/>
    </source>
</evidence>
<name>A0A540V562_9GAMM</name>
<proteinExistence type="predicted"/>
<sequence>MDAGGHTVKVFTLYDDRDVPEDGRLWVEVDTSDESARQTAEGMRYRIGTDWLTAEELEALGITPVVVSFGRHAPAPDQLQP</sequence>
<dbReference type="EMBL" id="VIFK01000676">
    <property type="protein sequence ID" value="TQE91895.1"/>
    <property type="molecule type" value="Genomic_DNA"/>
</dbReference>
<organism evidence="1 2">
    <name type="scientific">Spiribacter salinus</name>
    <dbReference type="NCBI Taxonomy" id="1335746"/>
    <lineage>
        <taxon>Bacteria</taxon>
        <taxon>Pseudomonadati</taxon>
        <taxon>Pseudomonadota</taxon>
        <taxon>Gammaproteobacteria</taxon>
        <taxon>Chromatiales</taxon>
        <taxon>Ectothiorhodospiraceae</taxon>
        <taxon>Spiribacter</taxon>
    </lineage>
</organism>
<reference evidence="1 2" key="1">
    <citation type="submission" date="2019-06" db="EMBL/GenBank/DDBJ databases">
        <title>Metagenome assembled Genome of Spiribacter salinus SL48-SHIP from the microbial mat of Salt Lake 48 (Novosibirsk region, Russia).</title>
        <authorList>
            <person name="Shipova A."/>
            <person name="Rozanov A.S."/>
            <person name="Bryanskaya A.V."/>
            <person name="Peltek S.E."/>
        </authorList>
    </citation>
    <scope>NUCLEOTIDE SEQUENCE [LARGE SCALE GENOMIC DNA]</scope>
    <source>
        <strain evidence="1">SL48-SHIP-2</strain>
    </source>
</reference>
<gene>
    <name evidence="1" type="ORF">FKY71_20050</name>
</gene>
<comment type="caution">
    <text evidence="1">The sequence shown here is derived from an EMBL/GenBank/DDBJ whole genome shotgun (WGS) entry which is preliminary data.</text>
</comment>
<protein>
    <submittedName>
        <fullName evidence="1">Uncharacterized protein</fullName>
    </submittedName>
</protein>
<dbReference type="Proteomes" id="UP000315400">
    <property type="component" value="Unassembled WGS sequence"/>
</dbReference>
<accession>A0A540V562</accession>
<evidence type="ECO:0000313" key="2">
    <source>
        <dbReference type="Proteomes" id="UP000315400"/>
    </source>
</evidence>
<dbReference type="AlphaFoldDB" id="A0A540V562"/>